<comment type="similarity">
    <text evidence="5">Belongs to the methyl-accepting chemotaxis (MCP) protein family.</text>
</comment>
<evidence type="ECO:0000259" key="8">
    <source>
        <dbReference type="PROSITE" id="PS50111"/>
    </source>
</evidence>
<dbReference type="PANTHER" id="PTHR32089:SF114">
    <property type="entry name" value="METHYL-ACCEPTING CHEMOTAXIS PROTEIN MCPB"/>
    <property type="match status" value="1"/>
</dbReference>
<keyword evidence="7" id="KW-1133">Transmembrane helix</keyword>
<dbReference type="GO" id="GO:0007165">
    <property type="term" value="P:signal transduction"/>
    <property type="evidence" value="ECO:0007669"/>
    <property type="project" value="UniProtKB-KW"/>
</dbReference>
<feature type="domain" description="HAMP" evidence="9">
    <location>
        <begin position="202"/>
        <end position="256"/>
    </location>
</feature>
<evidence type="ECO:0000256" key="4">
    <source>
        <dbReference type="ARBA" id="ARBA00023224"/>
    </source>
</evidence>
<dbReference type="Pfam" id="PF00672">
    <property type="entry name" value="HAMP"/>
    <property type="match status" value="1"/>
</dbReference>
<keyword evidence="2" id="KW-1003">Cell membrane</keyword>
<dbReference type="Gene3D" id="6.10.340.10">
    <property type="match status" value="1"/>
</dbReference>
<keyword evidence="7" id="KW-0812">Transmembrane</keyword>
<keyword evidence="3 7" id="KW-0472">Membrane</keyword>
<evidence type="ECO:0000256" key="1">
    <source>
        <dbReference type="ARBA" id="ARBA00004236"/>
    </source>
</evidence>
<dbReference type="Pfam" id="PF05227">
    <property type="entry name" value="CHASE3"/>
    <property type="match status" value="1"/>
</dbReference>
<dbReference type="CDD" id="cd11386">
    <property type="entry name" value="MCP_signal"/>
    <property type="match status" value="1"/>
</dbReference>
<accession>A0A1R1QQZ0</accession>
<evidence type="ECO:0000313" key="11">
    <source>
        <dbReference type="Proteomes" id="UP000187367"/>
    </source>
</evidence>
<organism evidence="10 11">
    <name type="scientific">Bacillus swezeyi</name>
    <dbReference type="NCBI Taxonomy" id="1925020"/>
    <lineage>
        <taxon>Bacteria</taxon>
        <taxon>Bacillati</taxon>
        <taxon>Bacillota</taxon>
        <taxon>Bacilli</taxon>
        <taxon>Bacillales</taxon>
        <taxon>Bacillaceae</taxon>
        <taxon>Bacillus</taxon>
    </lineage>
</organism>
<dbReference type="PANTHER" id="PTHR32089">
    <property type="entry name" value="METHYL-ACCEPTING CHEMOTAXIS PROTEIN MCPB"/>
    <property type="match status" value="1"/>
</dbReference>
<dbReference type="SUPFAM" id="SSF58104">
    <property type="entry name" value="Methyl-accepting chemotaxis protein (MCP) signaling domain"/>
    <property type="match status" value="1"/>
</dbReference>
<keyword evidence="4 6" id="KW-0807">Transducer</keyword>
<comment type="subcellular location">
    <subcellularLocation>
        <location evidence="1">Cell membrane</location>
    </subcellularLocation>
</comment>
<evidence type="ECO:0000256" key="7">
    <source>
        <dbReference type="SAM" id="Phobius"/>
    </source>
</evidence>
<evidence type="ECO:0000256" key="6">
    <source>
        <dbReference type="PROSITE-ProRule" id="PRU00284"/>
    </source>
</evidence>
<accession>A0A1R1S204</accession>
<dbReference type="InterPro" id="IPR004089">
    <property type="entry name" value="MCPsignal_dom"/>
</dbReference>
<dbReference type="GO" id="GO:0004888">
    <property type="term" value="F:transmembrane signaling receptor activity"/>
    <property type="evidence" value="ECO:0007669"/>
    <property type="project" value="InterPro"/>
</dbReference>
<dbReference type="CDD" id="cd06225">
    <property type="entry name" value="HAMP"/>
    <property type="match status" value="1"/>
</dbReference>
<evidence type="ECO:0000256" key="3">
    <source>
        <dbReference type="ARBA" id="ARBA00023136"/>
    </source>
</evidence>
<dbReference type="PROSITE" id="PS50111">
    <property type="entry name" value="CHEMOTAXIS_TRANSDUC_2"/>
    <property type="match status" value="1"/>
</dbReference>
<gene>
    <name evidence="10" type="ORF">BW143_07630</name>
</gene>
<dbReference type="PROSITE" id="PS50885">
    <property type="entry name" value="HAMP"/>
    <property type="match status" value="1"/>
</dbReference>
<dbReference type="AlphaFoldDB" id="A0A1R1QQZ0"/>
<dbReference type="Gene3D" id="1.10.287.950">
    <property type="entry name" value="Methyl-accepting chemotaxis protein"/>
    <property type="match status" value="1"/>
</dbReference>
<proteinExistence type="inferred from homology"/>
<dbReference type="PRINTS" id="PR00260">
    <property type="entry name" value="CHEMTRNSDUCR"/>
</dbReference>
<dbReference type="Pfam" id="PF00015">
    <property type="entry name" value="MCPsignal"/>
    <property type="match status" value="1"/>
</dbReference>
<feature type="domain" description="Methyl-accepting transducer" evidence="8">
    <location>
        <begin position="275"/>
        <end position="511"/>
    </location>
</feature>
<dbReference type="GO" id="GO:0006935">
    <property type="term" value="P:chemotaxis"/>
    <property type="evidence" value="ECO:0007669"/>
    <property type="project" value="InterPro"/>
</dbReference>
<dbReference type="InterPro" id="IPR007891">
    <property type="entry name" value="CHASE3"/>
</dbReference>
<name>A0A1R1QQZ0_9BACI</name>
<dbReference type="SMART" id="SM00304">
    <property type="entry name" value="HAMP"/>
    <property type="match status" value="1"/>
</dbReference>
<reference evidence="10 11" key="1">
    <citation type="submission" date="2017-01" db="EMBL/GenBank/DDBJ databases">
        <title>Bacillus phylogenomics.</title>
        <authorList>
            <person name="Dunlap C."/>
        </authorList>
    </citation>
    <scope>NUCLEOTIDE SEQUENCE [LARGE SCALE GENOMIC DNA]</scope>
    <source>
        <strain evidence="10 11">NRRL B-41282</strain>
    </source>
</reference>
<dbReference type="OrthoDB" id="107771at2"/>
<protein>
    <submittedName>
        <fullName evidence="10">Methyl-accepting chemotaxis protein</fullName>
    </submittedName>
</protein>
<dbReference type="GO" id="GO:0005886">
    <property type="term" value="C:plasma membrane"/>
    <property type="evidence" value="ECO:0007669"/>
    <property type="project" value="UniProtKB-SubCell"/>
</dbReference>
<dbReference type="RefSeq" id="WP_076760035.1">
    <property type="nucleotide sequence ID" value="NZ_JARMMH010000011.1"/>
</dbReference>
<evidence type="ECO:0000259" key="9">
    <source>
        <dbReference type="PROSITE" id="PS50885"/>
    </source>
</evidence>
<evidence type="ECO:0000256" key="2">
    <source>
        <dbReference type="ARBA" id="ARBA00022475"/>
    </source>
</evidence>
<keyword evidence="11" id="KW-1185">Reference proteome</keyword>
<dbReference type="EMBL" id="MTJL01000011">
    <property type="protein sequence ID" value="OMI07054.1"/>
    <property type="molecule type" value="Genomic_DNA"/>
</dbReference>
<dbReference type="InterPro" id="IPR003660">
    <property type="entry name" value="HAMP_dom"/>
</dbReference>
<feature type="transmembrane region" description="Helical" evidence="7">
    <location>
        <begin position="180"/>
        <end position="201"/>
    </location>
</feature>
<evidence type="ECO:0000313" key="10">
    <source>
        <dbReference type="EMBL" id="OMI07054.1"/>
    </source>
</evidence>
<dbReference type="Proteomes" id="UP000187367">
    <property type="component" value="Unassembled WGS sequence"/>
</dbReference>
<comment type="caution">
    <text evidence="10">The sequence shown here is derived from an EMBL/GenBank/DDBJ whole genome shotgun (WGS) entry which is preliminary data.</text>
</comment>
<dbReference type="SMART" id="SM00283">
    <property type="entry name" value="MA"/>
    <property type="match status" value="1"/>
</dbReference>
<sequence length="561" mass="61213">MKVKTKLLGIISILVVSIVGIGGSSVFMITSTVKKNEVLKDKMEFQKEIKHIQYRLTGLSNDERGFIITGDKDYGEGMEEKADDVLKSLDRVNDLIHDEKYQSNVKEIKKSFTKYWDLNQQVLQAYATSPEKAETIHFGDERTLRKDVLDPSVNKLVKSLDQEVEGLKAEIRDNGKMSEWFIITVTGVSAVLGIMLSLLLLKSIMVPLRSLNKQLEEIAHGEADLTKKVIVKNKDEFGQLAQSFNAFVHSLSQIVKQISSSSEQVAASSEELSASAEESKSTSEHISNEMQTIADSNTEQSSMTEQSSQSINELLERLSSVASNTGSIADLSSSMRNKAEIGSKSVHKMLDQMNFIDKSVDSAGNGLQALVSSTAEISDISSLITDISEQTNLLALNAAIEAARAGEQGKGFAVVAEEVRKLADETNQSANHIQSLVSTIQNESVETVNNIKVVQENVSSGIALSQETTGNFNEILNLVEQVATQIQEVAASTQQLTSGVEMVQNAIHTLDVGTKETSASTQAAASSTQEQLASMEEISYAAESLSQLAEELQTIINRFKY</sequence>
<feature type="transmembrane region" description="Helical" evidence="7">
    <location>
        <begin position="7"/>
        <end position="29"/>
    </location>
</feature>
<dbReference type="InterPro" id="IPR004090">
    <property type="entry name" value="Chemotax_Me-accpt_rcpt"/>
</dbReference>
<evidence type="ECO:0000256" key="5">
    <source>
        <dbReference type="ARBA" id="ARBA00029447"/>
    </source>
</evidence>